<dbReference type="EMBL" id="JACGWK010000143">
    <property type="protein sequence ID" value="KAL0305142.1"/>
    <property type="molecule type" value="Genomic_DNA"/>
</dbReference>
<dbReference type="AlphaFoldDB" id="A0AAW2KFF8"/>
<accession>A0AAW2KFF8</accession>
<comment type="caution">
    <text evidence="1">The sequence shown here is derived from an EMBL/GenBank/DDBJ whole genome shotgun (WGS) entry which is preliminary data.</text>
</comment>
<gene>
    <name evidence="1" type="ORF">Sangu_3048400</name>
</gene>
<proteinExistence type="predicted"/>
<reference evidence="1" key="1">
    <citation type="submission" date="2020-06" db="EMBL/GenBank/DDBJ databases">
        <authorList>
            <person name="Li T."/>
            <person name="Hu X."/>
            <person name="Zhang T."/>
            <person name="Song X."/>
            <person name="Zhang H."/>
            <person name="Dai N."/>
            <person name="Sheng W."/>
            <person name="Hou X."/>
            <person name="Wei L."/>
        </authorList>
    </citation>
    <scope>NUCLEOTIDE SEQUENCE</scope>
    <source>
        <strain evidence="1">G01</strain>
        <tissue evidence="1">Leaf</tissue>
    </source>
</reference>
<sequence>MPFLTAIGADIVCPRLLLSTHPLLSLAHSHWSNGSALSVFCYDEVFAFALPFFLFQRPALLPFALEVEASPINTNSVDFLIVASYCTNILINSLIDFSSPFILKLTMNGS</sequence>
<protein>
    <submittedName>
        <fullName evidence="1">Uncharacterized protein</fullName>
    </submittedName>
</protein>
<organism evidence="1">
    <name type="scientific">Sesamum angustifolium</name>
    <dbReference type="NCBI Taxonomy" id="2727405"/>
    <lineage>
        <taxon>Eukaryota</taxon>
        <taxon>Viridiplantae</taxon>
        <taxon>Streptophyta</taxon>
        <taxon>Embryophyta</taxon>
        <taxon>Tracheophyta</taxon>
        <taxon>Spermatophyta</taxon>
        <taxon>Magnoliopsida</taxon>
        <taxon>eudicotyledons</taxon>
        <taxon>Gunneridae</taxon>
        <taxon>Pentapetalae</taxon>
        <taxon>asterids</taxon>
        <taxon>lamiids</taxon>
        <taxon>Lamiales</taxon>
        <taxon>Pedaliaceae</taxon>
        <taxon>Sesamum</taxon>
    </lineage>
</organism>
<name>A0AAW2KFF8_9LAMI</name>
<reference evidence="1" key="2">
    <citation type="journal article" date="2024" name="Plant">
        <title>Genomic evolution and insights into agronomic trait innovations of Sesamum species.</title>
        <authorList>
            <person name="Miao H."/>
            <person name="Wang L."/>
            <person name="Qu L."/>
            <person name="Liu H."/>
            <person name="Sun Y."/>
            <person name="Le M."/>
            <person name="Wang Q."/>
            <person name="Wei S."/>
            <person name="Zheng Y."/>
            <person name="Lin W."/>
            <person name="Duan Y."/>
            <person name="Cao H."/>
            <person name="Xiong S."/>
            <person name="Wang X."/>
            <person name="Wei L."/>
            <person name="Li C."/>
            <person name="Ma Q."/>
            <person name="Ju M."/>
            <person name="Zhao R."/>
            <person name="Li G."/>
            <person name="Mu C."/>
            <person name="Tian Q."/>
            <person name="Mei H."/>
            <person name="Zhang T."/>
            <person name="Gao T."/>
            <person name="Zhang H."/>
        </authorList>
    </citation>
    <scope>NUCLEOTIDE SEQUENCE</scope>
    <source>
        <strain evidence="1">G01</strain>
    </source>
</reference>
<evidence type="ECO:0000313" key="1">
    <source>
        <dbReference type="EMBL" id="KAL0305142.1"/>
    </source>
</evidence>